<evidence type="ECO:0000256" key="7">
    <source>
        <dbReference type="ARBA" id="ARBA00022679"/>
    </source>
</evidence>
<evidence type="ECO:0000256" key="9">
    <source>
        <dbReference type="ARBA" id="ARBA00048975"/>
    </source>
</evidence>
<reference evidence="11" key="1">
    <citation type="submission" date="2020-09" db="EMBL/GenBank/DDBJ databases">
        <title>Pelobacter alkaliphilus sp. nov., a novel anaerobic arsenate-reducing bacterium from terrestrial mud volcano.</title>
        <authorList>
            <person name="Khomyakova M.A."/>
            <person name="Merkel A.Y."/>
            <person name="Slobodkin A.I."/>
        </authorList>
    </citation>
    <scope>NUCLEOTIDE SEQUENCE</scope>
    <source>
        <strain evidence="11">M08fum</strain>
    </source>
</reference>
<evidence type="ECO:0000256" key="6">
    <source>
        <dbReference type="ARBA" id="ARBA00022676"/>
    </source>
</evidence>
<keyword evidence="6 10" id="KW-0328">Glycosyltransferase</keyword>
<dbReference type="SUPFAM" id="SSF53756">
    <property type="entry name" value="UDP-Glycosyltransferase/glycogen phosphorylase"/>
    <property type="match status" value="1"/>
</dbReference>
<protein>
    <recommendedName>
        <fullName evidence="3 10">Lipid-A-disaccharide synthase</fullName>
        <ecNumber evidence="2 10">2.4.1.182</ecNumber>
    </recommendedName>
</protein>
<dbReference type="EC" id="2.4.1.182" evidence="2 10"/>
<evidence type="ECO:0000256" key="3">
    <source>
        <dbReference type="ARBA" id="ARBA00020902"/>
    </source>
</evidence>
<dbReference type="NCBIfam" id="TIGR00215">
    <property type="entry name" value="lpxB"/>
    <property type="match status" value="1"/>
</dbReference>
<dbReference type="HAMAP" id="MF_00392">
    <property type="entry name" value="LpxB"/>
    <property type="match status" value="1"/>
</dbReference>
<dbReference type="PANTHER" id="PTHR30372">
    <property type="entry name" value="LIPID-A-DISACCHARIDE SYNTHASE"/>
    <property type="match status" value="1"/>
</dbReference>
<dbReference type="Pfam" id="PF02684">
    <property type="entry name" value="LpxB"/>
    <property type="match status" value="1"/>
</dbReference>
<organism evidence="11 12">
    <name type="scientific">Pelovirga terrestris</name>
    <dbReference type="NCBI Taxonomy" id="2771352"/>
    <lineage>
        <taxon>Bacteria</taxon>
        <taxon>Pseudomonadati</taxon>
        <taxon>Thermodesulfobacteriota</taxon>
        <taxon>Desulfuromonadia</taxon>
        <taxon>Geobacterales</taxon>
        <taxon>Geobacteraceae</taxon>
        <taxon>Pelovirga</taxon>
    </lineage>
</organism>
<evidence type="ECO:0000256" key="10">
    <source>
        <dbReference type="HAMAP-Rule" id="MF_00392"/>
    </source>
</evidence>
<accession>A0A8J6UPW8</accession>
<evidence type="ECO:0000256" key="5">
    <source>
        <dbReference type="ARBA" id="ARBA00022556"/>
    </source>
</evidence>
<dbReference type="UniPathway" id="UPA00973"/>
<dbReference type="GO" id="GO:0005543">
    <property type="term" value="F:phospholipid binding"/>
    <property type="evidence" value="ECO:0007669"/>
    <property type="project" value="TreeGrafter"/>
</dbReference>
<dbReference type="GO" id="GO:0008915">
    <property type="term" value="F:lipid-A-disaccharide synthase activity"/>
    <property type="evidence" value="ECO:0007669"/>
    <property type="project" value="UniProtKB-UniRule"/>
</dbReference>
<comment type="function">
    <text evidence="1 10">Condensation of UDP-2,3-diacylglucosamine and 2,3-diacylglucosamine-1-phosphate to form lipid A disaccharide, a precursor of lipid A, a phosphorylated glycolipid that anchors the lipopolysaccharide to the outer membrane of the cell.</text>
</comment>
<keyword evidence="5 10" id="KW-0441">Lipid A biosynthesis</keyword>
<comment type="similarity">
    <text evidence="10">Belongs to the LpxB family.</text>
</comment>
<sequence>MHILSISSATSRVMIVAGESSGDLHGSNLLKAAAEKYPNIRFFGVGGRRMQANGCDILIPSDELSVMGVTEVLGRLPGIILRFRRLAAILKSSQPPDLLVLVDFPDFNLRLAKVAKHAGVPVLYYISPKVWAWRSGRARTIAERVDRLALIFPFEPEIYAPFKVRAEYVGNPLLDEFAVRPQGLNIRKQLHLSADAKVVGIFPGSRQSELNYIFATLVMAAKKLHEEDPRIVFIMPVAPSLQRSELENRINAVGVTLPIYLVEEDIYAVADSCQAVLTVSGTVTLQLALVGTPMAIVYKVAPLSYAIGRRLIKIPFAGLPNIIAGRDIVREFIQDDAQPEALKDELLRLLDDVAYIQQMRDDLVLVQKRLGAPGCSIRVADMVAEMVGLELKEGA</sequence>
<evidence type="ECO:0000256" key="4">
    <source>
        <dbReference type="ARBA" id="ARBA00022516"/>
    </source>
</evidence>
<evidence type="ECO:0000313" key="12">
    <source>
        <dbReference type="Proteomes" id="UP000632828"/>
    </source>
</evidence>
<proteinExistence type="inferred from homology"/>
<dbReference type="AlphaFoldDB" id="A0A8J6UPW8"/>
<evidence type="ECO:0000256" key="8">
    <source>
        <dbReference type="ARBA" id="ARBA00023098"/>
    </source>
</evidence>
<dbReference type="EMBL" id="JACWUN010000010">
    <property type="protein sequence ID" value="MBD1401009.1"/>
    <property type="molecule type" value="Genomic_DNA"/>
</dbReference>
<keyword evidence="4 10" id="KW-0444">Lipid biosynthesis</keyword>
<keyword evidence="7 10" id="KW-0808">Transferase</keyword>
<dbReference type="Proteomes" id="UP000632828">
    <property type="component" value="Unassembled WGS sequence"/>
</dbReference>
<evidence type="ECO:0000256" key="1">
    <source>
        <dbReference type="ARBA" id="ARBA00002056"/>
    </source>
</evidence>
<keyword evidence="8 10" id="KW-0443">Lipid metabolism</keyword>
<dbReference type="GO" id="GO:0009245">
    <property type="term" value="P:lipid A biosynthetic process"/>
    <property type="evidence" value="ECO:0007669"/>
    <property type="project" value="UniProtKB-UniRule"/>
</dbReference>
<evidence type="ECO:0000256" key="2">
    <source>
        <dbReference type="ARBA" id="ARBA00012687"/>
    </source>
</evidence>
<dbReference type="PANTHER" id="PTHR30372:SF4">
    <property type="entry name" value="LIPID-A-DISACCHARIDE SYNTHASE, MITOCHONDRIAL-RELATED"/>
    <property type="match status" value="1"/>
</dbReference>
<name>A0A8J6UPW8_9BACT</name>
<dbReference type="InterPro" id="IPR003835">
    <property type="entry name" value="Glyco_trans_19"/>
</dbReference>
<comment type="caution">
    <text evidence="11">The sequence shown here is derived from an EMBL/GenBank/DDBJ whole genome shotgun (WGS) entry which is preliminary data.</text>
</comment>
<dbReference type="GO" id="GO:0016020">
    <property type="term" value="C:membrane"/>
    <property type="evidence" value="ECO:0007669"/>
    <property type="project" value="GOC"/>
</dbReference>
<comment type="pathway">
    <text evidence="10">Bacterial outer membrane biogenesis; LPS lipid A biosynthesis.</text>
</comment>
<comment type="catalytic activity">
    <reaction evidence="9 10">
        <text>a lipid X + a UDP-2-N,3-O-bis[(3R)-3-hydroxyacyl]-alpha-D-glucosamine = a lipid A disaccharide + UDP + H(+)</text>
        <dbReference type="Rhea" id="RHEA:67828"/>
        <dbReference type="ChEBI" id="CHEBI:15378"/>
        <dbReference type="ChEBI" id="CHEBI:58223"/>
        <dbReference type="ChEBI" id="CHEBI:137748"/>
        <dbReference type="ChEBI" id="CHEBI:176338"/>
        <dbReference type="ChEBI" id="CHEBI:176343"/>
        <dbReference type="EC" id="2.4.1.182"/>
    </reaction>
</comment>
<keyword evidence="12" id="KW-1185">Reference proteome</keyword>
<evidence type="ECO:0000313" key="11">
    <source>
        <dbReference type="EMBL" id="MBD1401009.1"/>
    </source>
</evidence>
<gene>
    <name evidence="10 11" type="primary">lpxB</name>
    <name evidence="11" type="ORF">ICT70_10020</name>
</gene>